<dbReference type="InterPro" id="IPR043128">
    <property type="entry name" value="Rev_trsase/Diguanyl_cyclase"/>
</dbReference>
<feature type="domain" description="PAS" evidence="11">
    <location>
        <begin position="326"/>
        <end position="398"/>
    </location>
</feature>
<feature type="domain" description="PAS" evidence="11">
    <location>
        <begin position="603"/>
        <end position="678"/>
    </location>
</feature>
<dbReference type="SUPFAM" id="SSF55073">
    <property type="entry name" value="Nucleotide cyclase"/>
    <property type="match status" value="1"/>
</dbReference>
<dbReference type="SMART" id="SM00267">
    <property type="entry name" value="GGDEF"/>
    <property type="match status" value="1"/>
</dbReference>
<dbReference type="InterPro" id="IPR050469">
    <property type="entry name" value="Diguanylate_Cyclase"/>
</dbReference>
<name>Q31K54_SYNE7</name>
<dbReference type="KEGG" id="syf:Synpcc7942_2535"/>
<evidence type="ECO:0000313" key="14">
    <source>
        <dbReference type="EMBL" id="ABB58565.1"/>
    </source>
</evidence>
<dbReference type="PANTHER" id="PTHR45138">
    <property type="entry name" value="REGULATORY COMPONENTS OF SENSORY TRANSDUCTION SYSTEM"/>
    <property type="match status" value="1"/>
</dbReference>
<dbReference type="Gene3D" id="3.30.450.40">
    <property type="match status" value="1"/>
</dbReference>
<organism evidence="14 15">
    <name type="scientific">Synechococcus elongatus (strain ATCC 33912 / PCC 7942 / FACHB-805)</name>
    <name type="common">Anacystis nidulans R2</name>
    <dbReference type="NCBI Taxonomy" id="1140"/>
    <lineage>
        <taxon>Bacteria</taxon>
        <taxon>Bacillati</taxon>
        <taxon>Cyanobacteriota</taxon>
        <taxon>Cyanophyceae</taxon>
        <taxon>Synechococcales</taxon>
        <taxon>Synechococcaceae</taxon>
        <taxon>Synechococcus</taxon>
    </lineage>
</organism>
<dbReference type="PROSITE" id="PS50112">
    <property type="entry name" value="PAS"/>
    <property type="match status" value="2"/>
</dbReference>
<dbReference type="InterPro" id="IPR013655">
    <property type="entry name" value="PAS_fold_3"/>
</dbReference>
<dbReference type="InterPro" id="IPR000160">
    <property type="entry name" value="GGDEF_dom"/>
</dbReference>
<keyword evidence="5 10" id="KW-0812">Transmembrane</keyword>
<keyword evidence="8 10" id="KW-1133">Transmembrane helix</keyword>
<evidence type="ECO:0000259" key="13">
    <source>
        <dbReference type="PROSITE" id="PS50887"/>
    </source>
</evidence>
<dbReference type="Gene3D" id="3.30.70.270">
    <property type="match status" value="1"/>
</dbReference>
<dbReference type="PROSITE" id="PS50113">
    <property type="entry name" value="PAC"/>
    <property type="match status" value="2"/>
</dbReference>
<evidence type="ECO:0000256" key="7">
    <source>
        <dbReference type="ARBA" id="ARBA00022741"/>
    </source>
</evidence>
<dbReference type="GO" id="GO:1902201">
    <property type="term" value="P:negative regulation of bacterial-type flagellum-dependent cell motility"/>
    <property type="evidence" value="ECO:0007669"/>
    <property type="project" value="TreeGrafter"/>
</dbReference>
<dbReference type="InterPro" id="IPR029016">
    <property type="entry name" value="GAF-like_dom_sf"/>
</dbReference>
<evidence type="ECO:0000313" key="15">
    <source>
        <dbReference type="Proteomes" id="UP000889800"/>
    </source>
</evidence>
<dbReference type="SMART" id="SM00091">
    <property type="entry name" value="PAS"/>
    <property type="match status" value="3"/>
</dbReference>
<dbReference type="Gene3D" id="3.30.450.20">
    <property type="entry name" value="PAS domain"/>
    <property type="match status" value="3"/>
</dbReference>
<gene>
    <name evidence="14" type="ordered locus">Synpcc7942_2535</name>
</gene>
<dbReference type="HOGENOM" id="CLU_009679_0_0_3"/>
<keyword evidence="7" id="KW-0547">Nucleotide-binding</keyword>
<dbReference type="Gene3D" id="2.10.70.100">
    <property type="match status" value="1"/>
</dbReference>
<comment type="subcellular location">
    <subcellularLocation>
        <location evidence="1">Cell inner membrane</location>
        <topology evidence="1">Multi-pass membrane protein</topology>
    </subcellularLocation>
</comment>
<evidence type="ECO:0000256" key="9">
    <source>
        <dbReference type="ARBA" id="ARBA00023136"/>
    </source>
</evidence>
<dbReference type="CDD" id="cd01949">
    <property type="entry name" value="GGDEF"/>
    <property type="match status" value="1"/>
</dbReference>
<dbReference type="Proteomes" id="UP000889800">
    <property type="component" value="Chromosome"/>
</dbReference>
<feature type="domain" description="PAC" evidence="12">
    <location>
        <begin position="681"/>
        <end position="732"/>
    </location>
</feature>
<dbReference type="NCBIfam" id="TIGR00229">
    <property type="entry name" value="sensory_box"/>
    <property type="match status" value="3"/>
</dbReference>
<proteinExistence type="predicted"/>
<reference evidence="15" key="1">
    <citation type="submission" date="2005-08" db="EMBL/GenBank/DDBJ databases">
        <title>Complete sequence of chromosome 1 of Synechococcus elongatus PCC 7942.</title>
        <authorList>
            <consortium name="US DOE Joint Genome Institute"/>
            <person name="Copeland A."/>
            <person name="Lucas S."/>
            <person name="Lapidus A."/>
            <person name="Barry K."/>
            <person name="Detter J.C."/>
            <person name="Glavina T."/>
            <person name="Hammon N."/>
            <person name="Israni S."/>
            <person name="Pitluck S."/>
            <person name="Schmutz J."/>
            <person name="Larimer F."/>
            <person name="Land M."/>
            <person name="Kyrpides N."/>
            <person name="Lykidis A."/>
            <person name="Richardson P."/>
        </authorList>
    </citation>
    <scope>NUCLEOTIDE SEQUENCE [LARGE SCALE GENOMIC DNA]</scope>
    <source>
        <strain evidence="15">ATCC 33912 / PCC 7942 / FACHB-805</strain>
    </source>
</reference>
<dbReference type="AlphaFoldDB" id="Q31K54"/>
<dbReference type="CDD" id="cd00130">
    <property type="entry name" value="PAS"/>
    <property type="match status" value="2"/>
</dbReference>
<dbReference type="SMART" id="SM00086">
    <property type="entry name" value="PAC"/>
    <property type="match status" value="3"/>
</dbReference>
<evidence type="ECO:0000259" key="11">
    <source>
        <dbReference type="PROSITE" id="PS50112"/>
    </source>
</evidence>
<feature type="transmembrane region" description="Helical" evidence="10">
    <location>
        <begin position="288"/>
        <end position="306"/>
    </location>
</feature>
<keyword evidence="6" id="KW-0677">Repeat</keyword>
<dbReference type="InterPro" id="IPR000700">
    <property type="entry name" value="PAS-assoc_C"/>
</dbReference>
<feature type="transmembrane region" description="Helical" evidence="10">
    <location>
        <begin position="184"/>
        <end position="210"/>
    </location>
</feature>
<keyword evidence="4" id="KW-0808">Transferase</keyword>
<evidence type="ECO:0000256" key="6">
    <source>
        <dbReference type="ARBA" id="ARBA00022737"/>
    </source>
</evidence>
<dbReference type="STRING" id="1140.Synpcc7942_2535"/>
<feature type="domain" description="GGDEF" evidence="13">
    <location>
        <begin position="939"/>
        <end position="1073"/>
    </location>
</feature>
<dbReference type="InterPro" id="IPR001610">
    <property type="entry name" value="PAC"/>
</dbReference>
<keyword evidence="3" id="KW-0997">Cell inner membrane</keyword>
<dbReference type="GO" id="GO:0005886">
    <property type="term" value="C:plasma membrane"/>
    <property type="evidence" value="ECO:0007669"/>
    <property type="project" value="UniProtKB-SubCell"/>
</dbReference>
<evidence type="ECO:0000256" key="10">
    <source>
        <dbReference type="SAM" id="Phobius"/>
    </source>
</evidence>
<protein>
    <submittedName>
        <fullName evidence="14">Diguanylate cyclase (GGDEF domain) with PAS/PAC and GAF sensors</fullName>
    </submittedName>
</protein>
<dbReference type="InterPro" id="IPR029787">
    <property type="entry name" value="Nucleotide_cyclase"/>
</dbReference>
<evidence type="ECO:0000259" key="12">
    <source>
        <dbReference type="PROSITE" id="PS50113"/>
    </source>
</evidence>
<dbReference type="PROSITE" id="PS50887">
    <property type="entry name" value="GGDEF"/>
    <property type="match status" value="1"/>
</dbReference>
<dbReference type="PaxDb" id="1140-Synpcc7942_2535"/>
<dbReference type="NCBIfam" id="TIGR00254">
    <property type="entry name" value="GGDEF"/>
    <property type="match status" value="1"/>
</dbReference>
<evidence type="ECO:0000256" key="3">
    <source>
        <dbReference type="ARBA" id="ARBA00022519"/>
    </source>
</evidence>
<dbReference type="SUPFAM" id="SSF55785">
    <property type="entry name" value="PYP-like sensor domain (PAS domain)"/>
    <property type="match status" value="3"/>
</dbReference>
<evidence type="ECO:0000256" key="5">
    <source>
        <dbReference type="ARBA" id="ARBA00022692"/>
    </source>
</evidence>
<dbReference type="SUPFAM" id="SSF55781">
    <property type="entry name" value="GAF domain-like"/>
    <property type="match status" value="1"/>
</dbReference>
<feature type="transmembrane region" description="Helical" evidence="10">
    <location>
        <begin position="40"/>
        <end position="59"/>
    </location>
</feature>
<dbReference type="InterPro" id="IPR000014">
    <property type="entry name" value="PAS"/>
</dbReference>
<dbReference type="Pfam" id="PF00990">
    <property type="entry name" value="GGDEF"/>
    <property type="match status" value="1"/>
</dbReference>
<evidence type="ECO:0000256" key="4">
    <source>
        <dbReference type="ARBA" id="ARBA00022679"/>
    </source>
</evidence>
<evidence type="ECO:0000256" key="8">
    <source>
        <dbReference type="ARBA" id="ARBA00022989"/>
    </source>
</evidence>
<dbReference type="SMART" id="SM00065">
    <property type="entry name" value="GAF"/>
    <property type="match status" value="1"/>
</dbReference>
<dbReference type="Pfam" id="PF08447">
    <property type="entry name" value="PAS_3"/>
    <property type="match status" value="2"/>
</dbReference>
<dbReference type="EMBL" id="CP000100">
    <property type="protein sequence ID" value="ABB58565.1"/>
    <property type="molecule type" value="Genomic_DNA"/>
</dbReference>
<keyword evidence="9 10" id="KW-0472">Membrane</keyword>
<dbReference type="Pfam" id="PF13188">
    <property type="entry name" value="PAS_8"/>
    <property type="match status" value="1"/>
</dbReference>
<keyword evidence="2" id="KW-1003">Cell membrane</keyword>
<dbReference type="GO" id="GO:0000166">
    <property type="term" value="F:nucleotide binding"/>
    <property type="evidence" value="ECO:0007669"/>
    <property type="project" value="UniProtKB-KW"/>
</dbReference>
<accession>Q31K54</accession>
<sequence length="1099" mass="122352">MGIVKKPSNQGGAQDTRRGGASPFVLGFEQFMRLRVWLSLPRLCGFLAITLGLIVLLGWAISSPALTMLLPGSANTMKVNTAFCFILSGWALIWAQSRVRWQQQWHRVCLLLVATITSLTMLQYVTGWNLGLDELLVRDRISPVGSGLPGRMSDQAAISFLLLTASLSCARSQREPRVICSQSLALIAGWIAMLGLFGYLLGINAFYLFLDRQSAIASNTVVGFLVLSIGALSFHPQRGLLAILSSPSLGGRLSRTLLPWLFVLPLLLRGLKFLSQQYLSVTPVVSDGLVALITTSLLVALLWVVARSLNQQEEKLLTALQAAQEIQRRFRQIVMQAPQPMVLYRSDGCILEVNEAWRELSGYELEDTPTVESWFEKVYGPEKVAEVLRIAEEVYAMPPGQRQANGEFVIQTRSGALRTWDFYSSALGPDAEGRSLVLSTVIDVTERAHTDRQLRDLSENLEHLVQIRTTELESIRDQLETAQRVAKVGSWAFEVVTQTIEWSPQLFRLFGMNPSEPVPSFEEHLQQIHPLDRDYWLRNVQRCIQQGTPYSIDFRVTWADGSIHWVSGQGEAVRNAEGQVVRLIGSAIDITDRKATELRLAQAEEQARLLIEKNPGVVYRFSPNALQDKGYVSPQIETLLGVDQSQWHAGFANTWQQFVHPDDLDKIQQQFEAALAEQRAYSFEYRMIRSDGQTIWVRDQGEMLLSVDGTLLVQGLAIDITALKETGLALQERIQELDQRNREMQLLGQLNDFLQACSTVAEAGQVIAGFLPQLFPNCRGQLSLLQRDGKLEMLQAIVEWGQPVHTQPSFLLSDCWALRRGTPYLYDPDQVLSPACPHVKGKISSGESIFCLPLAAFGEILGHLQFEQMVTHDNSCVDSKAPPLAETIAEQLALAIANLQLRETLRQENLRDPLTGLFNRRYLQEFFEQELARAKRSGDSIGILMLDIDYFKRFNDEFGHDAGDMVLKQVARALLNQVRASDVVCRFGGEEIAILMPGASLEVSARKADQIRQAIAQLIISYHEQTLPSLTISIGVAAFPESGLASDTLIKSADTSLYQAKAAGRNCVVVHQPSWRKFELMSADDSAIAVNPDPSGSPS</sequence>
<feature type="transmembrane region" description="Helical" evidence="10">
    <location>
        <begin position="216"/>
        <end position="236"/>
    </location>
</feature>
<feature type="transmembrane region" description="Helical" evidence="10">
    <location>
        <begin position="257"/>
        <end position="276"/>
    </location>
</feature>
<evidence type="ECO:0000256" key="2">
    <source>
        <dbReference type="ARBA" id="ARBA00022475"/>
    </source>
</evidence>
<feature type="transmembrane region" description="Helical" evidence="10">
    <location>
        <begin position="108"/>
        <end position="126"/>
    </location>
</feature>
<dbReference type="FunFam" id="3.30.70.270:FF:000001">
    <property type="entry name" value="Diguanylate cyclase domain protein"/>
    <property type="match status" value="1"/>
</dbReference>
<keyword evidence="15" id="KW-1185">Reference proteome</keyword>
<feature type="transmembrane region" description="Helical" evidence="10">
    <location>
        <begin position="79"/>
        <end position="96"/>
    </location>
</feature>
<dbReference type="InterPro" id="IPR035965">
    <property type="entry name" value="PAS-like_dom_sf"/>
</dbReference>
<feature type="domain" description="PAC" evidence="12">
    <location>
        <begin position="550"/>
        <end position="602"/>
    </location>
</feature>
<dbReference type="GO" id="GO:0052621">
    <property type="term" value="F:diguanylate cyclase activity"/>
    <property type="evidence" value="ECO:0007669"/>
    <property type="project" value="TreeGrafter"/>
</dbReference>
<dbReference type="PANTHER" id="PTHR45138:SF9">
    <property type="entry name" value="DIGUANYLATE CYCLASE DGCM-RELATED"/>
    <property type="match status" value="1"/>
</dbReference>
<dbReference type="eggNOG" id="COG2205">
    <property type="taxonomic scope" value="Bacteria"/>
</dbReference>
<dbReference type="BioCyc" id="SYNEL:SYNPCC7942_2535-MONOMER"/>
<dbReference type="InterPro" id="IPR003018">
    <property type="entry name" value="GAF"/>
</dbReference>
<dbReference type="eggNOG" id="COG3706">
    <property type="taxonomic scope" value="Bacteria"/>
</dbReference>
<evidence type="ECO:0000256" key="1">
    <source>
        <dbReference type="ARBA" id="ARBA00004429"/>
    </source>
</evidence>
<dbReference type="FunFam" id="2.10.70.100:FF:000001">
    <property type="entry name" value="Sensory transduction histidine kinase"/>
    <property type="match status" value="1"/>
</dbReference>
<dbReference type="GO" id="GO:0043709">
    <property type="term" value="P:cell adhesion involved in single-species biofilm formation"/>
    <property type="evidence" value="ECO:0007669"/>
    <property type="project" value="TreeGrafter"/>
</dbReference>